<dbReference type="GO" id="GO:0016491">
    <property type="term" value="F:oxidoreductase activity"/>
    <property type="evidence" value="ECO:0007669"/>
    <property type="project" value="UniProtKB-KW"/>
</dbReference>
<accession>A0A1Y1HUP7</accession>
<dbReference type="InterPro" id="IPR051267">
    <property type="entry name" value="STEAP_metalloreductase"/>
</dbReference>
<reference evidence="3 4" key="1">
    <citation type="journal article" date="2014" name="Nat. Commun.">
        <title>Klebsormidium flaccidum genome reveals primary factors for plant terrestrial adaptation.</title>
        <authorList>
            <person name="Hori K."/>
            <person name="Maruyama F."/>
            <person name="Fujisawa T."/>
            <person name="Togashi T."/>
            <person name="Yamamoto N."/>
            <person name="Seo M."/>
            <person name="Sato S."/>
            <person name="Yamada T."/>
            <person name="Mori H."/>
            <person name="Tajima N."/>
            <person name="Moriyama T."/>
            <person name="Ikeuchi M."/>
            <person name="Watanabe M."/>
            <person name="Wada H."/>
            <person name="Kobayashi K."/>
            <person name="Saito M."/>
            <person name="Masuda T."/>
            <person name="Sasaki-Sekimoto Y."/>
            <person name="Mashiguchi K."/>
            <person name="Awai K."/>
            <person name="Shimojima M."/>
            <person name="Masuda S."/>
            <person name="Iwai M."/>
            <person name="Nobusawa T."/>
            <person name="Narise T."/>
            <person name="Kondo S."/>
            <person name="Saito H."/>
            <person name="Sato R."/>
            <person name="Murakawa M."/>
            <person name="Ihara Y."/>
            <person name="Oshima-Yamada Y."/>
            <person name="Ohtaka K."/>
            <person name="Satoh M."/>
            <person name="Sonobe K."/>
            <person name="Ishii M."/>
            <person name="Ohtani R."/>
            <person name="Kanamori-Sato M."/>
            <person name="Honoki R."/>
            <person name="Miyazaki D."/>
            <person name="Mochizuki H."/>
            <person name="Umetsu J."/>
            <person name="Higashi K."/>
            <person name="Shibata D."/>
            <person name="Kamiya Y."/>
            <person name="Sato N."/>
            <person name="Nakamura Y."/>
            <person name="Tabata S."/>
            <person name="Ida S."/>
            <person name="Kurokawa K."/>
            <person name="Ohta H."/>
        </authorList>
    </citation>
    <scope>NUCLEOTIDE SEQUENCE [LARGE SCALE GENOMIC DNA]</scope>
    <source>
        <strain evidence="3 4">NIES-2285</strain>
    </source>
</reference>
<dbReference type="STRING" id="105231.A0A1Y1HUP7"/>
<proteinExistence type="predicted"/>
<dbReference type="Pfam" id="PF03807">
    <property type="entry name" value="F420_oxidored"/>
    <property type="match status" value="1"/>
</dbReference>
<dbReference type="PANTHER" id="PTHR14239">
    <property type="entry name" value="DUDULIN-RELATED"/>
    <property type="match status" value="1"/>
</dbReference>
<keyword evidence="4" id="KW-1185">Reference proteome</keyword>
<dbReference type="EMBL" id="DF237058">
    <property type="protein sequence ID" value="GAQ82355.1"/>
    <property type="molecule type" value="Genomic_DNA"/>
</dbReference>
<protein>
    <recommendedName>
        <fullName evidence="2">Pyrroline-5-carboxylate reductase catalytic N-terminal domain-containing protein</fullName>
    </recommendedName>
</protein>
<gene>
    <name evidence="3" type="ORF">KFL_001090040</name>
</gene>
<dbReference type="Gene3D" id="3.40.50.720">
    <property type="entry name" value="NAD(P)-binding Rossmann-like Domain"/>
    <property type="match status" value="1"/>
</dbReference>
<dbReference type="InterPro" id="IPR028939">
    <property type="entry name" value="P5C_Rdtase_cat_N"/>
</dbReference>
<keyword evidence="1" id="KW-0560">Oxidoreductase</keyword>
<organism evidence="3 4">
    <name type="scientific">Klebsormidium nitens</name>
    <name type="common">Green alga</name>
    <name type="synonym">Ulothrix nitens</name>
    <dbReference type="NCBI Taxonomy" id="105231"/>
    <lineage>
        <taxon>Eukaryota</taxon>
        <taxon>Viridiplantae</taxon>
        <taxon>Streptophyta</taxon>
        <taxon>Klebsormidiophyceae</taxon>
        <taxon>Klebsormidiales</taxon>
        <taxon>Klebsormidiaceae</taxon>
        <taxon>Klebsormidium</taxon>
    </lineage>
</organism>
<dbReference type="InterPro" id="IPR036291">
    <property type="entry name" value="NAD(P)-bd_dom_sf"/>
</dbReference>
<evidence type="ECO:0000313" key="3">
    <source>
        <dbReference type="EMBL" id="GAQ82355.1"/>
    </source>
</evidence>
<feature type="domain" description="Pyrroline-5-carboxylate reductase catalytic N-terminal" evidence="2">
    <location>
        <begin position="6"/>
        <end position="108"/>
    </location>
</feature>
<dbReference type="OrthoDB" id="550646at2759"/>
<evidence type="ECO:0000259" key="2">
    <source>
        <dbReference type="Pfam" id="PF03807"/>
    </source>
</evidence>
<sequence>MAPLNIVVLGGSGNVGSKLAHRLAVAGHNLILTSRNPTDDKAKAAVEFVASEGASGTVKSASFEEAKAAKIDVLIVATPGMTSPTEWSPVLTPLGELEGVVVIDASNPLTSWPNLDIAVNQNHASASDHIQSVLRKAIVYKAFNTLGAEILGDPKIGGLSKTDMLFAGPAEPESAKATVTKVISDVGFRPVYVGPLRYARNLESLAELWIHLAVKFGAGGTWSWAIEGPYDLK</sequence>
<dbReference type="SUPFAM" id="SSF51735">
    <property type="entry name" value="NAD(P)-binding Rossmann-fold domains"/>
    <property type="match status" value="1"/>
</dbReference>
<evidence type="ECO:0000313" key="4">
    <source>
        <dbReference type="Proteomes" id="UP000054558"/>
    </source>
</evidence>
<dbReference type="OMA" id="FILRIQW"/>
<dbReference type="AlphaFoldDB" id="A0A1Y1HUP7"/>
<dbReference type="Proteomes" id="UP000054558">
    <property type="component" value="Unassembled WGS sequence"/>
</dbReference>
<name>A0A1Y1HUP7_KLENI</name>
<evidence type="ECO:0000256" key="1">
    <source>
        <dbReference type="ARBA" id="ARBA00023002"/>
    </source>
</evidence>